<dbReference type="PANTHER" id="PTHR30304">
    <property type="entry name" value="D-TAGATOSE-1,6-BISPHOSPHATE ALDOLASE"/>
    <property type="match status" value="1"/>
</dbReference>
<dbReference type="InterPro" id="IPR050246">
    <property type="entry name" value="Class_II_FBP_aldolase"/>
</dbReference>
<dbReference type="PANTHER" id="PTHR30304:SF0">
    <property type="entry name" value="D-TAGATOSE-1,6-BISPHOSPHATE ALDOLASE SUBUNIT GATY-RELATED"/>
    <property type="match status" value="1"/>
</dbReference>
<protein>
    <submittedName>
        <fullName evidence="3">Class II fructose-bisphosphate aldolase family protein</fullName>
    </submittedName>
</protein>
<comment type="caution">
    <text evidence="3">The sequence shown here is derived from an EMBL/GenBank/DDBJ whole genome shotgun (WGS) entry which is preliminary data.</text>
</comment>
<feature type="binding site" evidence="2">
    <location>
        <position position="205"/>
    </location>
    <ligand>
        <name>Zn(2+)</name>
        <dbReference type="ChEBI" id="CHEBI:29105"/>
        <label>1</label>
        <note>catalytic</note>
    </ligand>
</feature>
<evidence type="ECO:0000256" key="2">
    <source>
        <dbReference type="PIRSR" id="PIRSR001359-3"/>
    </source>
</evidence>
<keyword evidence="4" id="KW-1185">Reference proteome</keyword>
<feature type="binding site" evidence="2">
    <location>
        <position position="133"/>
    </location>
    <ligand>
        <name>Zn(2+)</name>
        <dbReference type="ChEBI" id="CHEBI:29105"/>
        <label>2</label>
    </ligand>
</feature>
<feature type="binding site" evidence="2">
    <location>
        <position position="82"/>
    </location>
    <ligand>
        <name>Zn(2+)</name>
        <dbReference type="ChEBI" id="CHEBI:29105"/>
        <label>1</label>
        <note>catalytic</note>
    </ligand>
</feature>
<name>A0A5C6Q687_9GAMM</name>
<dbReference type="InterPro" id="IPR000771">
    <property type="entry name" value="FBA_II"/>
</dbReference>
<proteinExistence type="predicted"/>
<dbReference type="Pfam" id="PF01116">
    <property type="entry name" value="F_bP_aldolase"/>
    <property type="match status" value="1"/>
</dbReference>
<feature type="binding site" evidence="2">
    <location>
        <position position="176"/>
    </location>
    <ligand>
        <name>Zn(2+)</name>
        <dbReference type="ChEBI" id="CHEBI:29105"/>
        <label>1</label>
        <note>catalytic</note>
    </ligand>
</feature>
<dbReference type="Gene3D" id="3.20.20.70">
    <property type="entry name" value="Aldolase class I"/>
    <property type="match status" value="1"/>
</dbReference>
<sequence>MLVNLNDILPQAADAKYAVPCFNAFGYEDARAIVEAAEELKKPVILAANKDMVDYMGVKTLARMFVSLAEESSAQVCVHLDHTYDEDIVFQAIHHGFSSVMFDGSQLPLEENIRRTRQVVNVAHAVGVSVEGEIGSVPYEEGRDHIKSISTDPSEAQRYAQESGLDAMAVAVGNIHRLTKPTSVIDYPRLQTISEVVGDIPLVIHGTTGIRDEDIIKLKQTRISKFNIGTSLRMTLGQNLRRLMNEEPEKFDRLYFMQKTMPFVQQDAMRILELLG</sequence>
<dbReference type="GO" id="GO:0005975">
    <property type="term" value="P:carbohydrate metabolic process"/>
    <property type="evidence" value="ECO:0007669"/>
    <property type="project" value="InterPro"/>
</dbReference>
<dbReference type="AlphaFoldDB" id="A0A5C6Q687"/>
<dbReference type="Proteomes" id="UP000321822">
    <property type="component" value="Unassembled WGS sequence"/>
</dbReference>
<dbReference type="EMBL" id="VOLT01000014">
    <property type="protein sequence ID" value="TWX64359.1"/>
    <property type="molecule type" value="Genomic_DNA"/>
</dbReference>
<keyword evidence="2" id="KW-0862">Zinc</keyword>
<evidence type="ECO:0000256" key="1">
    <source>
        <dbReference type="PIRSR" id="PIRSR001359-1"/>
    </source>
</evidence>
<organism evidence="3 4">
    <name type="scientific">Colwellia demingiae</name>
    <dbReference type="NCBI Taxonomy" id="89401"/>
    <lineage>
        <taxon>Bacteria</taxon>
        <taxon>Pseudomonadati</taxon>
        <taxon>Pseudomonadota</taxon>
        <taxon>Gammaproteobacteria</taxon>
        <taxon>Alteromonadales</taxon>
        <taxon>Colwelliaceae</taxon>
        <taxon>Colwellia</taxon>
    </lineage>
</organism>
<dbReference type="PIRSF" id="PIRSF001359">
    <property type="entry name" value="F_bP_aldolase_II"/>
    <property type="match status" value="1"/>
</dbReference>
<keyword evidence="2" id="KW-0479">Metal-binding</keyword>
<dbReference type="SUPFAM" id="SSF51569">
    <property type="entry name" value="Aldolase"/>
    <property type="match status" value="1"/>
</dbReference>
<dbReference type="RefSeq" id="WP_146791337.1">
    <property type="nucleotide sequence ID" value="NZ_VOLT01000014.1"/>
</dbReference>
<dbReference type="CDD" id="cd00947">
    <property type="entry name" value="TBP_aldolase_IIB"/>
    <property type="match status" value="1"/>
</dbReference>
<dbReference type="InterPro" id="IPR013785">
    <property type="entry name" value="Aldolase_TIM"/>
</dbReference>
<dbReference type="GO" id="GO:0016832">
    <property type="term" value="F:aldehyde-lyase activity"/>
    <property type="evidence" value="ECO:0007669"/>
    <property type="project" value="InterPro"/>
</dbReference>
<gene>
    <name evidence="3" type="ORF">ESZ36_20530</name>
</gene>
<accession>A0A5C6Q687</accession>
<evidence type="ECO:0000313" key="4">
    <source>
        <dbReference type="Proteomes" id="UP000321822"/>
    </source>
</evidence>
<dbReference type="GO" id="GO:0008270">
    <property type="term" value="F:zinc ion binding"/>
    <property type="evidence" value="ECO:0007669"/>
    <property type="project" value="InterPro"/>
</dbReference>
<evidence type="ECO:0000313" key="3">
    <source>
        <dbReference type="EMBL" id="TWX64359.1"/>
    </source>
</evidence>
<dbReference type="OrthoDB" id="9803995at2"/>
<comment type="cofactor">
    <cofactor evidence="2">
        <name>Zn(2+)</name>
        <dbReference type="ChEBI" id="CHEBI:29105"/>
    </cofactor>
    <text evidence="2">Binds 2 Zn(2+) ions per subunit. One is catalytic and the other provides a structural contribution.</text>
</comment>
<feature type="active site" description="Proton donor" evidence="1">
    <location>
        <position position="81"/>
    </location>
</feature>
<reference evidence="3 4" key="1">
    <citation type="submission" date="2019-07" db="EMBL/GenBank/DDBJ databases">
        <title>Genomes of sea-ice associated Colwellia species.</title>
        <authorList>
            <person name="Bowman J.P."/>
        </authorList>
    </citation>
    <scope>NUCLEOTIDE SEQUENCE [LARGE SCALE GENOMIC DNA]</scope>
    <source>
        <strain evidence="3 4">ACAM 459</strain>
    </source>
</reference>
<feature type="binding site" evidence="2">
    <location>
        <position position="103"/>
    </location>
    <ligand>
        <name>Zn(2+)</name>
        <dbReference type="ChEBI" id="CHEBI:29105"/>
        <label>2</label>
    </ligand>
</feature>